<evidence type="ECO:0000256" key="1">
    <source>
        <dbReference type="ARBA" id="ARBA00004651"/>
    </source>
</evidence>
<organism evidence="9 10">
    <name type="scientific">Sorangium cellulosum</name>
    <name type="common">Polyangium cellulosum</name>
    <dbReference type="NCBI Taxonomy" id="56"/>
    <lineage>
        <taxon>Bacteria</taxon>
        <taxon>Pseudomonadati</taxon>
        <taxon>Myxococcota</taxon>
        <taxon>Polyangia</taxon>
        <taxon>Polyangiales</taxon>
        <taxon>Polyangiaceae</taxon>
        <taxon>Sorangium</taxon>
    </lineage>
</organism>
<dbReference type="Gene3D" id="1.10.3720.10">
    <property type="entry name" value="MetI-like"/>
    <property type="match status" value="1"/>
</dbReference>
<evidence type="ECO:0000256" key="7">
    <source>
        <dbReference type="RuleBase" id="RU363032"/>
    </source>
</evidence>
<dbReference type="CDD" id="cd06261">
    <property type="entry name" value="TM_PBP2"/>
    <property type="match status" value="1"/>
</dbReference>
<keyword evidence="4 7" id="KW-0812">Transmembrane</keyword>
<evidence type="ECO:0000313" key="10">
    <source>
        <dbReference type="Proteomes" id="UP000075635"/>
    </source>
</evidence>
<feature type="transmembrane region" description="Helical" evidence="7">
    <location>
        <begin position="67"/>
        <end position="85"/>
    </location>
</feature>
<dbReference type="PROSITE" id="PS50928">
    <property type="entry name" value="ABC_TM1"/>
    <property type="match status" value="1"/>
</dbReference>
<keyword evidence="6 7" id="KW-0472">Membrane</keyword>
<comment type="subcellular location">
    <subcellularLocation>
        <location evidence="1 7">Cell membrane</location>
        <topology evidence="1 7">Multi-pass membrane protein</topology>
    </subcellularLocation>
</comment>
<dbReference type="InterPro" id="IPR000515">
    <property type="entry name" value="MetI-like"/>
</dbReference>
<reference evidence="9 10" key="1">
    <citation type="submission" date="2014-02" db="EMBL/GenBank/DDBJ databases">
        <title>The small core and large imbalanced accessory genome model reveals a collaborative survival strategy of Sorangium cellulosum strains in nature.</title>
        <authorList>
            <person name="Han K."/>
            <person name="Peng R."/>
            <person name="Blom J."/>
            <person name="Li Y.-Z."/>
        </authorList>
    </citation>
    <scope>NUCLEOTIDE SEQUENCE [LARGE SCALE GENOMIC DNA]</scope>
    <source>
        <strain evidence="9 10">So0011-07</strain>
    </source>
</reference>
<feature type="transmembrane region" description="Helical" evidence="7">
    <location>
        <begin position="105"/>
        <end position="123"/>
    </location>
</feature>
<evidence type="ECO:0000256" key="2">
    <source>
        <dbReference type="ARBA" id="ARBA00022448"/>
    </source>
</evidence>
<evidence type="ECO:0000256" key="5">
    <source>
        <dbReference type="ARBA" id="ARBA00022989"/>
    </source>
</evidence>
<dbReference type="EMBL" id="JEMB01002251">
    <property type="protein sequence ID" value="KYF82424.1"/>
    <property type="molecule type" value="Genomic_DNA"/>
</dbReference>
<dbReference type="PANTHER" id="PTHR30151">
    <property type="entry name" value="ALKANE SULFONATE ABC TRANSPORTER-RELATED, MEMBRANE SUBUNIT"/>
    <property type="match status" value="1"/>
</dbReference>
<feature type="transmembrane region" description="Helical" evidence="7">
    <location>
        <begin position="12"/>
        <end position="30"/>
    </location>
</feature>
<evidence type="ECO:0000259" key="8">
    <source>
        <dbReference type="PROSITE" id="PS50928"/>
    </source>
</evidence>
<evidence type="ECO:0000256" key="3">
    <source>
        <dbReference type="ARBA" id="ARBA00022475"/>
    </source>
</evidence>
<feature type="domain" description="ABC transmembrane type-1" evidence="8">
    <location>
        <begin position="64"/>
        <end position="244"/>
    </location>
</feature>
<keyword evidence="2 7" id="KW-0813">Transport</keyword>
<dbReference type="Proteomes" id="UP000075635">
    <property type="component" value="Unassembled WGS sequence"/>
</dbReference>
<gene>
    <name evidence="9" type="ORF">BE17_44710</name>
</gene>
<feature type="transmembrane region" description="Helical" evidence="7">
    <location>
        <begin position="130"/>
        <end position="146"/>
    </location>
</feature>
<feature type="transmembrane region" description="Helical" evidence="7">
    <location>
        <begin position="194"/>
        <end position="214"/>
    </location>
</feature>
<keyword evidence="3" id="KW-1003">Cell membrane</keyword>
<accession>A0A150RQ75</accession>
<sequence length="255" mass="27586">MKLYRGISRRAYVGLAALSFSIFIAVWVVLSRSMESAAVFLPSPLDVVGAGLALFRERDFASDVLASVYRVTAGFAAAVAVAVPVGLLAGTVKPVDALVQPFNDFLRYLPVASLIPLSILWVGIGDAQKIAIIFIGTVFQLIPLVADTAARVPKHLVELGYTMGASSRQVLLRVVLPWCMPTLHDHCRVALGWAWSYLVVAELVAATSGIGHVIIQSQRFIQTGNVMASIVVIGLVGVLFDQLFRLSRRALFPWL</sequence>
<keyword evidence="5 7" id="KW-1133">Transmembrane helix</keyword>
<dbReference type="GO" id="GO:0005886">
    <property type="term" value="C:plasma membrane"/>
    <property type="evidence" value="ECO:0007669"/>
    <property type="project" value="UniProtKB-SubCell"/>
</dbReference>
<protein>
    <recommendedName>
        <fullName evidence="8">ABC transmembrane type-1 domain-containing protein</fullName>
    </recommendedName>
</protein>
<dbReference type="InterPro" id="IPR035906">
    <property type="entry name" value="MetI-like_sf"/>
</dbReference>
<dbReference type="GO" id="GO:0055085">
    <property type="term" value="P:transmembrane transport"/>
    <property type="evidence" value="ECO:0007669"/>
    <property type="project" value="InterPro"/>
</dbReference>
<name>A0A150RQ75_SORCE</name>
<evidence type="ECO:0000313" key="9">
    <source>
        <dbReference type="EMBL" id="KYF82424.1"/>
    </source>
</evidence>
<dbReference type="Pfam" id="PF00528">
    <property type="entry name" value="BPD_transp_1"/>
    <property type="match status" value="1"/>
</dbReference>
<comment type="similarity">
    <text evidence="7">Belongs to the binding-protein-dependent transport system permease family.</text>
</comment>
<feature type="transmembrane region" description="Helical" evidence="7">
    <location>
        <begin position="226"/>
        <end position="244"/>
    </location>
</feature>
<dbReference type="SUPFAM" id="SSF161098">
    <property type="entry name" value="MetI-like"/>
    <property type="match status" value="1"/>
</dbReference>
<proteinExistence type="inferred from homology"/>
<comment type="caution">
    <text evidence="9">The sequence shown here is derived from an EMBL/GenBank/DDBJ whole genome shotgun (WGS) entry which is preliminary data.</text>
</comment>
<evidence type="ECO:0000256" key="6">
    <source>
        <dbReference type="ARBA" id="ARBA00023136"/>
    </source>
</evidence>
<evidence type="ECO:0000256" key="4">
    <source>
        <dbReference type="ARBA" id="ARBA00022692"/>
    </source>
</evidence>
<feature type="transmembrane region" description="Helical" evidence="7">
    <location>
        <begin position="36"/>
        <end position="55"/>
    </location>
</feature>
<dbReference type="PANTHER" id="PTHR30151:SF0">
    <property type="entry name" value="ABC TRANSPORTER PERMEASE PROTEIN MJ0413-RELATED"/>
    <property type="match status" value="1"/>
</dbReference>
<dbReference type="AlphaFoldDB" id="A0A150RQ75"/>